<feature type="region of interest" description="Disordered" evidence="1">
    <location>
        <begin position="1"/>
        <end position="24"/>
    </location>
</feature>
<accession>A0A0A9BJB8</accession>
<organism evidence="2">
    <name type="scientific">Arundo donax</name>
    <name type="common">Giant reed</name>
    <name type="synonym">Donax arundinaceus</name>
    <dbReference type="NCBI Taxonomy" id="35708"/>
    <lineage>
        <taxon>Eukaryota</taxon>
        <taxon>Viridiplantae</taxon>
        <taxon>Streptophyta</taxon>
        <taxon>Embryophyta</taxon>
        <taxon>Tracheophyta</taxon>
        <taxon>Spermatophyta</taxon>
        <taxon>Magnoliopsida</taxon>
        <taxon>Liliopsida</taxon>
        <taxon>Poales</taxon>
        <taxon>Poaceae</taxon>
        <taxon>PACMAD clade</taxon>
        <taxon>Arundinoideae</taxon>
        <taxon>Arundineae</taxon>
        <taxon>Arundo</taxon>
    </lineage>
</organism>
<reference evidence="2" key="1">
    <citation type="submission" date="2014-09" db="EMBL/GenBank/DDBJ databases">
        <authorList>
            <person name="Magalhaes I.L.F."/>
            <person name="Oliveira U."/>
            <person name="Santos F.R."/>
            <person name="Vidigal T.H.D.A."/>
            <person name="Brescovit A.D."/>
            <person name="Santos A.J."/>
        </authorList>
    </citation>
    <scope>NUCLEOTIDE SEQUENCE</scope>
    <source>
        <tissue evidence="2">Shoot tissue taken approximately 20 cm above the soil surface</tissue>
    </source>
</reference>
<sequence length="116" mass="12388">MTPPAVSRPRDSGVTSSRSRSCTFSLPSPLRMAAWTAAPYATASSGLMLLHSSLPLKKSCSSCCTLGIRVEPPTSTTSCTPLLSILASRRHFSTGSMHLRNKSMFSSSKRALVIVE</sequence>
<reference evidence="2" key="2">
    <citation type="journal article" date="2015" name="Data Brief">
        <title>Shoot transcriptome of the giant reed, Arundo donax.</title>
        <authorList>
            <person name="Barrero R.A."/>
            <person name="Guerrero F.D."/>
            <person name="Moolhuijzen P."/>
            <person name="Goolsby J.A."/>
            <person name="Tidwell J."/>
            <person name="Bellgard S.E."/>
            <person name="Bellgard M.I."/>
        </authorList>
    </citation>
    <scope>NUCLEOTIDE SEQUENCE</scope>
    <source>
        <tissue evidence="2">Shoot tissue taken approximately 20 cm above the soil surface</tissue>
    </source>
</reference>
<name>A0A0A9BJB8_ARUDO</name>
<feature type="compositionally biased region" description="Polar residues" evidence="1">
    <location>
        <begin position="13"/>
        <end position="24"/>
    </location>
</feature>
<evidence type="ECO:0000313" key="2">
    <source>
        <dbReference type="EMBL" id="JAD62233.1"/>
    </source>
</evidence>
<dbReference type="EMBL" id="GBRH01235662">
    <property type="protein sequence ID" value="JAD62233.1"/>
    <property type="molecule type" value="Transcribed_RNA"/>
</dbReference>
<proteinExistence type="predicted"/>
<protein>
    <submittedName>
        <fullName evidence="2">GSVIVT00024351001</fullName>
    </submittedName>
</protein>
<dbReference type="AlphaFoldDB" id="A0A0A9BJB8"/>
<evidence type="ECO:0000256" key="1">
    <source>
        <dbReference type="SAM" id="MobiDB-lite"/>
    </source>
</evidence>